<dbReference type="EMBL" id="JANBUY010000321">
    <property type="protein sequence ID" value="KAJ2860150.1"/>
    <property type="molecule type" value="Genomic_DNA"/>
</dbReference>
<proteinExistence type="predicted"/>
<accession>A0A9W8IKY2</accession>
<gene>
    <name evidence="6" type="primary">rrb1</name>
    <name evidence="6" type="ORF">GGH94_005686</name>
</gene>
<dbReference type="Proteomes" id="UP001140074">
    <property type="component" value="Unassembled WGS sequence"/>
</dbReference>
<dbReference type="InterPro" id="IPR036322">
    <property type="entry name" value="WD40_repeat_dom_sf"/>
</dbReference>
<dbReference type="PROSITE" id="PS50294">
    <property type="entry name" value="WD_REPEATS_REGION"/>
    <property type="match status" value="2"/>
</dbReference>
<keyword evidence="2" id="KW-0677">Repeat</keyword>
<dbReference type="PANTHER" id="PTHR45903">
    <property type="entry name" value="GLUTAMATE-RICH WD REPEAT-CONTAINING PROTEIN 1"/>
    <property type="match status" value="1"/>
</dbReference>
<feature type="compositionally biased region" description="Acidic residues" evidence="4">
    <location>
        <begin position="44"/>
        <end position="97"/>
    </location>
</feature>
<feature type="repeat" description="WD" evidence="3">
    <location>
        <begin position="320"/>
        <end position="362"/>
    </location>
</feature>
<dbReference type="InterPro" id="IPR001680">
    <property type="entry name" value="WD40_rpt"/>
</dbReference>
<organism evidence="6 7">
    <name type="scientific">Coemansia aciculifera</name>
    <dbReference type="NCBI Taxonomy" id="417176"/>
    <lineage>
        <taxon>Eukaryota</taxon>
        <taxon>Fungi</taxon>
        <taxon>Fungi incertae sedis</taxon>
        <taxon>Zoopagomycota</taxon>
        <taxon>Kickxellomycotina</taxon>
        <taxon>Kickxellomycetes</taxon>
        <taxon>Kickxellales</taxon>
        <taxon>Kickxellaceae</taxon>
        <taxon>Coemansia</taxon>
    </lineage>
</organism>
<feature type="repeat" description="WD" evidence="3">
    <location>
        <begin position="416"/>
        <end position="450"/>
    </location>
</feature>
<dbReference type="SMART" id="SM00320">
    <property type="entry name" value="WD40"/>
    <property type="match status" value="5"/>
</dbReference>
<dbReference type="InterPro" id="IPR022052">
    <property type="entry name" value="Histone-bd_RBBP4-like_N"/>
</dbReference>
<dbReference type="AlphaFoldDB" id="A0A9W8IKY2"/>
<dbReference type="Pfam" id="PF00400">
    <property type="entry name" value="WD40"/>
    <property type="match status" value="4"/>
</dbReference>
<protein>
    <submittedName>
        <fullName evidence="6">Ribosome assembly protein rrb1</fullName>
    </submittedName>
</protein>
<keyword evidence="1 3" id="KW-0853">WD repeat</keyword>
<feature type="region of interest" description="Disordered" evidence="4">
    <location>
        <begin position="23"/>
        <end position="99"/>
    </location>
</feature>
<evidence type="ECO:0000256" key="3">
    <source>
        <dbReference type="PROSITE-ProRule" id="PRU00221"/>
    </source>
</evidence>
<evidence type="ECO:0000256" key="4">
    <source>
        <dbReference type="SAM" id="MobiDB-lite"/>
    </source>
</evidence>
<feature type="domain" description="Histone-binding protein RBBP4-like N-terminal" evidence="5">
    <location>
        <begin position="115"/>
        <end position="182"/>
    </location>
</feature>
<dbReference type="InterPro" id="IPR015943">
    <property type="entry name" value="WD40/YVTN_repeat-like_dom_sf"/>
</dbReference>
<dbReference type="SUPFAM" id="SSF50978">
    <property type="entry name" value="WD40 repeat-like"/>
    <property type="match status" value="1"/>
</dbReference>
<evidence type="ECO:0000259" key="5">
    <source>
        <dbReference type="Pfam" id="PF12265"/>
    </source>
</evidence>
<dbReference type="GO" id="GO:0005730">
    <property type="term" value="C:nucleolus"/>
    <property type="evidence" value="ECO:0007669"/>
    <property type="project" value="TreeGrafter"/>
</dbReference>
<feature type="repeat" description="WD" evidence="3">
    <location>
        <begin position="366"/>
        <end position="401"/>
    </location>
</feature>
<sequence>MSKRQNPSASAACQVEENAKVAALSGKSNVDQPEKPAGSRGMDVDGDADMGEFEDAFEDEIEEDEILVEREEDSDGVEMLGDGEGDDDEEEEEDEEVAEKKRQVYLPGDILGEGEVLQVDNSAYHMLHTMTAQWPCLSFDFVPDNLGNSRSMFPHTMYAVAGTQADRAYKNQVILMKWSQLHRTINDDKSDEDKDDDDINDLDEDPILETKTMRHQGGVNRVRVLQSYQSPLAATWADTGKVHIWDTKKLMNAFETPGTQVPASAQQPLFTVASHGHTEGYSMDWNPDGRLLTGDCGSNIYLTTRRNDTGSNFVADRTPFKGHKASVEDIQWSPEEASVFASCSVDQTIKIWDVRAANHSFALEVPGAHDSDINVISWNRKSRYLLASGGDNGDFKVWDMRKWGDSNGRLTPAAEFKWHRKAITSIEWCPNDESVLAVAGADDQITLWDLAVELDAEEEARHREAMVGPDGIKRDVPAQLLFIHQGQQNIKEVHWHPQIHGALASTAASGFNIFKTISV</sequence>
<name>A0A9W8IKY2_9FUNG</name>
<comment type="caution">
    <text evidence="6">The sequence shown here is derived from an EMBL/GenBank/DDBJ whole genome shotgun (WGS) entry which is preliminary data.</text>
</comment>
<evidence type="ECO:0000256" key="1">
    <source>
        <dbReference type="ARBA" id="ARBA00022574"/>
    </source>
</evidence>
<evidence type="ECO:0000256" key="2">
    <source>
        <dbReference type="ARBA" id="ARBA00022737"/>
    </source>
</evidence>
<evidence type="ECO:0000313" key="6">
    <source>
        <dbReference type="EMBL" id="KAJ2860150.1"/>
    </source>
</evidence>
<evidence type="ECO:0000313" key="7">
    <source>
        <dbReference type="Proteomes" id="UP001140074"/>
    </source>
</evidence>
<dbReference type="PROSITE" id="PS50082">
    <property type="entry name" value="WD_REPEATS_2"/>
    <property type="match status" value="3"/>
</dbReference>
<dbReference type="GO" id="GO:0042254">
    <property type="term" value="P:ribosome biogenesis"/>
    <property type="evidence" value="ECO:0007669"/>
    <property type="project" value="TreeGrafter"/>
</dbReference>
<dbReference type="PANTHER" id="PTHR45903:SF1">
    <property type="entry name" value="GLUTAMATE-RICH WD REPEAT-CONTAINING PROTEIN 1"/>
    <property type="match status" value="1"/>
</dbReference>
<reference evidence="6" key="1">
    <citation type="submission" date="2022-07" db="EMBL/GenBank/DDBJ databases">
        <title>Phylogenomic reconstructions and comparative analyses of Kickxellomycotina fungi.</title>
        <authorList>
            <person name="Reynolds N.K."/>
            <person name="Stajich J.E."/>
            <person name="Barry K."/>
            <person name="Grigoriev I.V."/>
            <person name="Crous P."/>
            <person name="Smith M.E."/>
        </authorList>
    </citation>
    <scope>NUCLEOTIDE SEQUENCE</scope>
    <source>
        <strain evidence="6">RSA 476</strain>
    </source>
</reference>
<keyword evidence="7" id="KW-1185">Reference proteome</keyword>
<dbReference type="InterPro" id="IPR051972">
    <property type="entry name" value="Glutamate-rich_WD_repeat"/>
</dbReference>
<dbReference type="Gene3D" id="2.130.10.10">
    <property type="entry name" value="YVTN repeat-like/Quinoprotein amine dehydrogenase"/>
    <property type="match status" value="1"/>
</dbReference>
<dbReference type="Pfam" id="PF12265">
    <property type="entry name" value="CAF1C_H4-bd"/>
    <property type="match status" value="1"/>
</dbReference>